<proteinExistence type="predicted"/>
<feature type="region of interest" description="Disordered" evidence="1">
    <location>
        <begin position="57"/>
        <end position="87"/>
    </location>
</feature>
<reference evidence="2" key="1">
    <citation type="submission" date="2021-02" db="EMBL/GenBank/DDBJ databases">
        <title>Comparative genomics reveals that relaxation of natural selection precedes convergent phenotypic evolution of cavefish.</title>
        <authorList>
            <person name="Peng Z."/>
        </authorList>
    </citation>
    <scope>NUCLEOTIDE SEQUENCE</scope>
    <source>
        <tissue evidence="2">Muscle</tissue>
    </source>
</reference>
<evidence type="ECO:0000256" key="1">
    <source>
        <dbReference type="SAM" id="MobiDB-lite"/>
    </source>
</evidence>
<feature type="compositionally biased region" description="Basic and acidic residues" evidence="1">
    <location>
        <begin position="61"/>
        <end position="80"/>
    </location>
</feature>
<dbReference type="AlphaFoldDB" id="A0A9W8C630"/>
<evidence type="ECO:0000313" key="3">
    <source>
        <dbReference type="Proteomes" id="UP001059041"/>
    </source>
</evidence>
<gene>
    <name evidence="2" type="ORF">IRJ41_014214</name>
</gene>
<protein>
    <submittedName>
        <fullName evidence="2">Uncharacterized protein</fullName>
    </submittedName>
</protein>
<feature type="region of interest" description="Disordered" evidence="1">
    <location>
        <begin position="102"/>
        <end position="123"/>
    </location>
</feature>
<keyword evidence="3" id="KW-1185">Reference proteome</keyword>
<sequence length="123" mass="13780">MTALNLKSNAGFMRLKTQQAFKTNQQSFASLYVSANWVVFCRRILIGLRAHKHQGFFQPAGEKRERLEERSQSDHRKTEDLTEEASSACVSVCAVSQKLRDDDMLGKGPVMGSRSTLNMPGSQ</sequence>
<comment type="caution">
    <text evidence="2">The sequence shown here is derived from an EMBL/GenBank/DDBJ whole genome shotgun (WGS) entry which is preliminary data.</text>
</comment>
<evidence type="ECO:0000313" key="2">
    <source>
        <dbReference type="EMBL" id="KAI7808018.1"/>
    </source>
</evidence>
<accession>A0A9W8C630</accession>
<organism evidence="2 3">
    <name type="scientific">Triplophysa rosa</name>
    <name type="common">Cave loach</name>
    <dbReference type="NCBI Taxonomy" id="992332"/>
    <lineage>
        <taxon>Eukaryota</taxon>
        <taxon>Metazoa</taxon>
        <taxon>Chordata</taxon>
        <taxon>Craniata</taxon>
        <taxon>Vertebrata</taxon>
        <taxon>Euteleostomi</taxon>
        <taxon>Actinopterygii</taxon>
        <taxon>Neopterygii</taxon>
        <taxon>Teleostei</taxon>
        <taxon>Ostariophysi</taxon>
        <taxon>Cypriniformes</taxon>
        <taxon>Nemacheilidae</taxon>
        <taxon>Triplophysa</taxon>
    </lineage>
</organism>
<dbReference type="Proteomes" id="UP001059041">
    <property type="component" value="Linkage Group LG7"/>
</dbReference>
<name>A0A9W8C630_TRIRA</name>
<feature type="compositionally biased region" description="Polar residues" evidence="1">
    <location>
        <begin position="113"/>
        <end position="123"/>
    </location>
</feature>
<dbReference type="EMBL" id="JAFHDT010000007">
    <property type="protein sequence ID" value="KAI7808018.1"/>
    <property type="molecule type" value="Genomic_DNA"/>
</dbReference>